<proteinExistence type="predicted"/>
<reference evidence="1 4" key="1">
    <citation type="submission" date="2014-04" db="EMBL/GenBank/DDBJ databases">
        <authorList>
            <person name="Bishop-Lilly K.A."/>
            <person name="Broomall S.M."/>
            <person name="Chain P.S."/>
            <person name="Chertkov O."/>
            <person name="Coyne S.R."/>
            <person name="Daligault H.E."/>
            <person name="Davenport K.W."/>
            <person name="Erkkila T."/>
            <person name="Frey K.G."/>
            <person name="Gibbons H.S."/>
            <person name="Gu W."/>
            <person name="Jaissle J."/>
            <person name="Johnson S.L."/>
            <person name="Koroleva G.I."/>
            <person name="Ladner J.T."/>
            <person name="Lo C.-C."/>
            <person name="Minogue T.D."/>
            <person name="Munk C."/>
            <person name="Palacios G.F."/>
            <person name="Redden C.L."/>
            <person name="Rosenzweig C.N."/>
            <person name="Scholz M.B."/>
            <person name="Teshima H."/>
            <person name="Xu Y."/>
        </authorList>
    </citation>
    <scope>NUCLEOTIDE SEQUENCE [LARGE SCALE GENOMIC DNA]</scope>
    <source>
        <strain evidence="1">Gladioli</strain>
        <strain evidence="4">gladioli</strain>
    </source>
</reference>
<organism evidence="2 5">
    <name type="scientific">Burkholderia gladioli</name>
    <name type="common">Pseudomonas marginata</name>
    <name type="synonym">Phytomonas marginata</name>
    <dbReference type="NCBI Taxonomy" id="28095"/>
    <lineage>
        <taxon>Bacteria</taxon>
        <taxon>Pseudomonadati</taxon>
        <taxon>Pseudomonadota</taxon>
        <taxon>Betaproteobacteria</taxon>
        <taxon>Burkholderiales</taxon>
        <taxon>Burkholderiaceae</taxon>
        <taxon>Burkholderia</taxon>
    </lineage>
</organism>
<gene>
    <name evidence="2" type="ORF">CRM94_00350</name>
    <name evidence="1" type="ORF">DM48_1450</name>
    <name evidence="3" type="ORF">NYZ96_22600</name>
</gene>
<dbReference type="GeneID" id="66462798"/>
<dbReference type="OrthoDB" id="9800519at2"/>
<dbReference type="PANTHER" id="PTHR33221:SF13">
    <property type="entry name" value="TRANSCRIPTIONAL REGULATOR-RELATED"/>
    <property type="match status" value="1"/>
</dbReference>
<dbReference type="SUPFAM" id="SSF46785">
    <property type="entry name" value="Winged helix' DNA-binding domain"/>
    <property type="match status" value="1"/>
</dbReference>
<dbReference type="Proteomes" id="UP000029590">
    <property type="component" value="Unassembled WGS sequence"/>
</dbReference>
<evidence type="ECO:0000313" key="1">
    <source>
        <dbReference type="EMBL" id="KGC12915.1"/>
    </source>
</evidence>
<dbReference type="GO" id="GO:0003700">
    <property type="term" value="F:DNA-binding transcription factor activity"/>
    <property type="evidence" value="ECO:0007669"/>
    <property type="project" value="TreeGrafter"/>
</dbReference>
<dbReference type="InterPro" id="IPR036390">
    <property type="entry name" value="WH_DNA-bd_sf"/>
</dbReference>
<dbReference type="Proteomes" id="UP000220629">
    <property type="component" value="Unassembled WGS sequence"/>
</dbReference>
<dbReference type="InterPro" id="IPR036388">
    <property type="entry name" value="WH-like_DNA-bd_sf"/>
</dbReference>
<evidence type="ECO:0000313" key="4">
    <source>
        <dbReference type="Proteomes" id="UP000029590"/>
    </source>
</evidence>
<dbReference type="EMBL" id="PDDY01000001">
    <property type="protein sequence ID" value="PEH40747.1"/>
    <property type="molecule type" value="Genomic_DNA"/>
</dbReference>
<dbReference type="NCBIfam" id="TIGR00738">
    <property type="entry name" value="rrf2_super"/>
    <property type="match status" value="1"/>
</dbReference>
<dbReference type="GO" id="GO:0005829">
    <property type="term" value="C:cytosol"/>
    <property type="evidence" value="ECO:0007669"/>
    <property type="project" value="TreeGrafter"/>
</dbReference>
<dbReference type="PROSITE" id="PS51197">
    <property type="entry name" value="HTH_RRF2_2"/>
    <property type="match status" value="1"/>
</dbReference>
<sequence length="177" mass="19165">MAHISTGVEYGLHCLLYLAEPASGMREASVRDLAELQGVPLDFLAKLFTKLHKAGLVIATEGAKGGFALARPADQISVLDVVSAIDGDKSLFECREVRERCAVFEGTKPAWATSGVCAIHSVMQQAEKKMRESLASQSLADIAERFSSKAPRSFGPQVVKWFEDRAASRRRERGAAG</sequence>
<protein>
    <submittedName>
        <fullName evidence="1">Rrf2 family protein</fullName>
    </submittedName>
    <submittedName>
        <fullName evidence="2">Rrf2 family transcriptional regulator</fullName>
    </submittedName>
</protein>
<dbReference type="PROSITE" id="PS01332">
    <property type="entry name" value="HTH_RRF2_1"/>
    <property type="match status" value="1"/>
</dbReference>
<dbReference type="AlphaFoldDB" id="A0A095W4X9"/>
<dbReference type="PANTHER" id="PTHR33221">
    <property type="entry name" value="WINGED HELIX-TURN-HELIX TRANSCRIPTIONAL REGULATOR, RRF2 FAMILY"/>
    <property type="match status" value="1"/>
</dbReference>
<accession>A0A095F7H7</accession>
<dbReference type="EMBL" id="JPGG01000016">
    <property type="protein sequence ID" value="KGC12915.1"/>
    <property type="molecule type" value="Genomic_DNA"/>
</dbReference>
<evidence type="ECO:0000313" key="2">
    <source>
        <dbReference type="EMBL" id="PEH40747.1"/>
    </source>
</evidence>
<reference evidence="2" key="2">
    <citation type="submission" date="2017-09" db="EMBL/GenBank/DDBJ databases">
        <title>FDA dAtabase for Regulatory Grade micrObial Sequences (FDA-ARGOS): Supporting development and validation of Infectious Disease Dx tests.</title>
        <authorList>
            <person name="Minogue T."/>
            <person name="Wolcott M."/>
            <person name="Wasieloski L."/>
            <person name="Aguilar W."/>
            <person name="Moore D."/>
            <person name="Tallon L.J."/>
            <person name="Sadzewicz L."/>
            <person name="Ott S."/>
            <person name="Zhao X."/>
            <person name="Nagaraj S."/>
            <person name="Vavikolanu K."/>
            <person name="Aluvathingal J."/>
            <person name="Nadendla S."/>
            <person name="Sichtig H."/>
        </authorList>
    </citation>
    <scope>NUCLEOTIDE SEQUENCE</scope>
    <source>
        <strain evidence="2">FDAARGOS_390</strain>
    </source>
</reference>
<dbReference type="InterPro" id="IPR030489">
    <property type="entry name" value="TR_Rrf2-type_CS"/>
</dbReference>
<dbReference type="Gene3D" id="1.10.10.10">
    <property type="entry name" value="Winged helix-like DNA-binding domain superfamily/Winged helix DNA-binding domain"/>
    <property type="match status" value="1"/>
</dbReference>
<dbReference type="Pfam" id="PF02082">
    <property type="entry name" value="Rrf2"/>
    <property type="match status" value="1"/>
</dbReference>
<dbReference type="InterPro" id="IPR000944">
    <property type="entry name" value="Tscrpt_reg_Rrf2"/>
</dbReference>
<dbReference type="Proteomes" id="UP001059745">
    <property type="component" value="Chromosome 2"/>
</dbReference>
<dbReference type="RefSeq" id="WP_013691333.1">
    <property type="nucleotide sequence ID" value="NZ_CADEPO010000015.1"/>
</dbReference>
<dbReference type="OMA" id="CAIHAVM"/>
<name>A0A095W4X9_BURGA</name>
<reference evidence="5" key="3">
    <citation type="submission" date="2017-09" db="EMBL/GenBank/DDBJ databases">
        <title>FDA dAtabase for Regulatory Grade micrObial Sequences (FDA-ARGOS): Supporting development and validation of Infectious Disease Dx tests.</title>
        <authorList>
            <person name="Minogue T."/>
            <person name="Wolcott M."/>
            <person name="Wasieloski L."/>
            <person name="Aguilar W."/>
            <person name="Moore D."/>
            <person name="Tallon L."/>
            <person name="Sadzewicz L."/>
            <person name="Ott S."/>
            <person name="Zhao X."/>
            <person name="Nagaraj S."/>
            <person name="Vavikolanu K."/>
            <person name="Aluvathingal J."/>
            <person name="Nadendla S."/>
            <person name="Sichtig H."/>
        </authorList>
    </citation>
    <scope>NUCLEOTIDE SEQUENCE [LARGE SCALE GENOMIC DNA]</scope>
    <source>
        <strain evidence="5">FDAARGOS_390</strain>
    </source>
</reference>
<accession>A0A095W4X9</accession>
<reference evidence="3" key="4">
    <citation type="submission" date="2022-09" db="EMBL/GenBank/DDBJ databases">
        <title>Genomic of Burkholderia gladioli.</title>
        <authorList>
            <person name="Wu H."/>
        </authorList>
    </citation>
    <scope>NUCLEOTIDE SEQUENCE</scope>
    <source>
        <strain evidence="3">ZN-S4</strain>
    </source>
</reference>
<evidence type="ECO:0000313" key="3">
    <source>
        <dbReference type="EMBL" id="UWX74321.1"/>
    </source>
</evidence>
<dbReference type="EMBL" id="CP104215">
    <property type="protein sequence ID" value="UWX74321.1"/>
    <property type="molecule type" value="Genomic_DNA"/>
</dbReference>
<dbReference type="KEGG" id="bgo:BM43_6315"/>
<evidence type="ECO:0000313" key="5">
    <source>
        <dbReference type="Proteomes" id="UP000220629"/>
    </source>
</evidence>